<organism evidence="2 3">
    <name type="scientific">Phyllosticta citribraziliensis</name>
    <dbReference type="NCBI Taxonomy" id="989973"/>
    <lineage>
        <taxon>Eukaryota</taxon>
        <taxon>Fungi</taxon>
        <taxon>Dikarya</taxon>
        <taxon>Ascomycota</taxon>
        <taxon>Pezizomycotina</taxon>
        <taxon>Dothideomycetes</taxon>
        <taxon>Dothideomycetes incertae sedis</taxon>
        <taxon>Botryosphaeriales</taxon>
        <taxon>Phyllostictaceae</taxon>
        <taxon>Phyllosticta</taxon>
    </lineage>
</organism>
<sequence>MHRQPGNRAGLTVGSLSQQLCAFVLDRHILRPSALLNFQLFGNILSGDCYVLPSTQASTQGILQQPPLNHLNPSFQAKRIISVAIDIHAFGSMDAAQQKLAELRKRKCQVREKITAAKAEMIKHQELIAKLEKDANEKEAEVKNLEEANDKTKNEAYYQNPDYLDYAILCHAKTNVDMLKAWCEELSEEYDGKTRKQQYWKSHIASIIKIREVDTDAEGNTPKELHQRILQELDQLEKNMAEDGVSLPVRLGYPKPEDVISKP</sequence>
<dbReference type="Proteomes" id="UP001360953">
    <property type="component" value="Unassembled WGS sequence"/>
</dbReference>
<reference evidence="2 3" key="1">
    <citation type="submission" date="2024-04" db="EMBL/GenBank/DDBJ databases">
        <title>Phyllosticta paracitricarpa is synonymous to the EU quarantine fungus P. citricarpa based on phylogenomic analyses.</title>
        <authorList>
            <consortium name="Lawrence Berkeley National Laboratory"/>
            <person name="Van ingen-buijs V.A."/>
            <person name="Van westerhoven A.C."/>
            <person name="Haridas S."/>
            <person name="Skiadas P."/>
            <person name="Martin F."/>
            <person name="Groenewald J.Z."/>
            <person name="Crous P.W."/>
            <person name="Seidl M.F."/>
        </authorList>
    </citation>
    <scope>NUCLEOTIDE SEQUENCE [LARGE SCALE GENOMIC DNA]</scope>
    <source>
        <strain evidence="2 3">CPC 17464</strain>
    </source>
</reference>
<feature type="coiled-coil region" evidence="1">
    <location>
        <begin position="114"/>
        <end position="155"/>
    </location>
</feature>
<evidence type="ECO:0000256" key="1">
    <source>
        <dbReference type="SAM" id="Coils"/>
    </source>
</evidence>
<dbReference type="RefSeq" id="XP_066655053.1">
    <property type="nucleotide sequence ID" value="XM_066803631.1"/>
</dbReference>
<evidence type="ECO:0000313" key="3">
    <source>
        <dbReference type="Proteomes" id="UP001360953"/>
    </source>
</evidence>
<proteinExistence type="predicted"/>
<name>A0ABR1LNZ1_9PEZI</name>
<dbReference type="GeneID" id="92036537"/>
<comment type="caution">
    <text evidence="2">The sequence shown here is derived from an EMBL/GenBank/DDBJ whole genome shotgun (WGS) entry which is preliminary data.</text>
</comment>
<protein>
    <submittedName>
        <fullName evidence="2">Uncharacterized protein</fullName>
    </submittedName>
</protein>
<dbReference type="EMBL" id="JBBPEH010000006">
    <property type="protein sequence ID" value="KAK7536902.1"/>
    <property type="molecule type" value="Genomic_DNA"/>
</dbReference>
<gene>
    <name evidence="2" type="ORF">J3D65DRAFT_676951</name>
</gene>
<keyword evidence="3" id="KW-1185">Reference proteome</keyword>
<evidence type="ECO:0000313" key="2">
    <source>
        <dbReference type="EMBL" id="KAK7536902.1"/>
    </source>
</evidence>
<accession>A0ABR1LNZ1</accession>
<keyword evidence="1" id="KW-0175">Coiled coil</keyword>